<comment type="caution">
    <text evidence="7">The sequence shown here is derived from an EMBL/GenBank/DDBJ whole genome shotgun (WGS) entry which is preliminary data.</text>
</comment>
<sequence length="366" mass="40165">MTNTVNAPYTTPSYAVNSKDDKFKLWACPRRVPRSEDVRIAIEYCGICHSDLHQVRNEWQNAMYPMVPGHEIVGRVVQLGEDAQKKGKFKVGDVVGVGCFVDSCRSCDACKRGLEIQFCPQVVMTYNARGKDGEPTYGGYAREVVVAYPYVLRIPDALAKPEMLPRAAPLLCAGITTFSPLRYAGVKKGSRVAVIGLGGLGHMAVRLAKAMGCEVSLFSRSESKRKDALELLKADRYVVSSDAEAMKAEAGRYDLVVDTVSAKHDVQQLLALLAPEGKLCMLGIPPVPLEIPANALVFGRKSIFGSLVGGIKETQEMLDFCGKHGVSCEVEMITPDQIDEAYKRMDRSDVKYRFVIDVNKMPESCA</sequence>
<gene>
    <name evidence="7" type="ORF">CDCA_CDCA10G3073</name>
</gene>
<feature type="domain" description="Enoyl reductase (ER)" evidence="6">
    <location>
        <begin position="19"/>
        <end position="356"/>
    </location>
</feature>
<keyword evidence="4" id="KW-0560">Oxidoreductase</keyword>
<dbReference type="Gene3D" id="3.40.50.720">
    <property type="entry name" value="NAD(P)-binding Rossmann-like Domain"/>
    <property type="match status" value="1"/>
</dbReference>
<dbReference type="Proteomes" id="UP001301350">
    <property type="component" value="Unassembled WGS sequence"/>
</dbReference>
<dbReference type="Pfam" id="PF08240">
    <property type="entry name" value="ADH_N"/>
    <property type="match status" value="1"/>
</dbReference>
<dbReference type="Pfam" id="PF00107">
    <property type="entry name" value="ADH_zinc_N"/>
    <property type="match status" value="1"/>
</dbReference>
<evidence type="ECO:0000313" key="8">
    <source>
        <dbReference type="Proteomes" id="UP001301350"/>
    </source>
</evidence>
<dbReference type="AlphaFoldDB" id="A0AAV9IZ13"/>
<evidence type="ECO:0000256" key="1">
    <source>
        <dbReference type="ARBA" id="ARBA00001947"/>
    </source>
</evidence>
<dbReference type="InterPro" id="IPR020843">
    <property type="entry name" value="ER"/>
</dbReference>
<dbReference type="FunFam" id="3.40.50.720:FF:000022">
    <property type="entry name" value="Cinnamyl alcohol dehydrogenase"/>
    <property type="match status" value="1"/>
</dbReference>
<dbReference type="InterPro" id="IPR011032">
    <property type="entry name" value="GroES-like_sf"/>
</dbReference>
<proteinExistence type="inferred from homology"/>
<dbReference type="GO" id="GO:0008270">
    <property type="term" value="F:zinc ion binding"/>
    <property type="evidence" value="ECO:0007669"/>
    <property type="project" value="InterPro"/>
</dbReference>
<keyword evidence="3 5" id="KW-0862">Zinc</keyword>
<dbReference type="SUPFAM" id="SSF50129">
    <property type="entry name" value="GroES-like"/>
    <property type="match status" value="1"/>
</dbReference>
<dbReference type="EMBL" id="JANCYW010000010">
    <property type="protein sequence ID" value="KAK4537048.1"/>
    <property type="molecule type" value="Genomic_DNA"/>
</dbReference>
<evidence type="ECO:0000313" key="7">
    <source>
        <dbReference type="EMBL" id="KAK4537048.1"/>
    </source>
</evidence>
<dbReference type="InterPro" id="IPR002328">
    <property type="entry name" value="ADH_Zn_CS"/>
</dbReference>
<dbReference type="Gene3D" id="3.90.180.10">
    <property type="entry name" value="Medium-chain alcohol dehydrogenases, catalytic domain"/>
    <property type="match status" value="1"/>
</dbReference>
<keyword evidence="8" id="KW-1185">Reference proteome</keyword>
<dbReference type="PANTHER" id="PTHR42683">
    <property type="entry name" value="ALDEHYDE REDUCTASE"/>
    <property type="match status" value="1"/>
</dbReference>
<evidence type="ECO:0000259" key="6">
    <source>
        <dbReference type="SMART" id="SM00829"/>
    </source>
</evidence>
<dbReference type="InterPro" id="IPR036291">
    <property type="entry name" value="NAD(P)-bd_dom_sf"/>
</dbReference>
<dbReference type="PROSITE" id="PS00065">
    <property type="entry name" value="D_2_HYDROXYACID_DH_1"/>
    <property type="match status" value="1"/>
</dbReference>
<comment type="similarity">
    <text evidence="5">Belongs to the zinc-containing alcohol dehydrogenase family.</text>
</comment>
<reference evidence="7 8" key="1">
    <citation type="submission" date="2022-07" db="EMBL/GenBank/DDBJ databases">
        <title>Genome-wide signatures of adaptation to extreme environments.</title>
        <authorList>
            <person name="Cho C.H."/>
            <person name="Yoon H.S."/>
        </authorList>
    </citation>
    <scope>NUCLEOTIDE SEQUENCE [LARGE SCALE GENOMIC DNA]</scope>
    <source>
        <strain evidence="7 8">DBV 063 E5</strain>
    </source>
</reference>
<dbReference type="SUPFAM" id="SSF51735">
    <property type="entry name" value="NAD(P)-binding Rossmann-fold domains"/>
    <property type="match status" value="1"/>
</dbReference>
<dbReference type="PROSITE" id="PS00059">
    <property type="entry name" value="ADH_ZINC"/>
    <property type="match status" value="1"/>
</dbReference>
<dbReference type="CDD" id="cd05283">
    <property type="entry name" value="CAD1"/>
    <property type="match status" value="1"/>
</dbReference>
<protein>
    <recommendedName>
        <fullName evidence="6">Enoyl reductase (ER) domain-containing protein</fullName>
    </recommendedName>
</protein>
<accession>A0AAV9IZ13</accession>
<evidence type="ECO:0000256" key="3">
    <source>
        <dbReference type="ARBA" id="ARBA00022833"/>
    </source>
</evidence>
<evidence type="ECO:0000256" key="5">
    <source>
        <dbReference type="RuleBase" id="RU361277"/>
    </source>
</evidence>
<name>A0AAV9IZ13_CYACA</name>
<dbReference type="InterPro" id="IPR013149">
    <property type="entry name" value="ADH-like_C"/>
</dbReference>
<dbReference type="SMART" id="SM00829">
    <property type="entry name" value="PKS_ER"/>
    <property type="match status" value="1"/>
</dbReference>
<keyword evidence="2 5" id="KW-0479">Metal-binding</keyword>
<evidence type="ECO:0000256" key="4">
    <source>
        <dbReference type="ARBA" id="ARBA00023002"/>
    </source>
</evidence>
<evidence type="ECO:0000256" key="2">
    <source>
        <dbReference type="ARBA" id="ARBA00022723"/>
    </source>
</evidence>
<dbReference type="InterPro" id="IPR013154">
    <property type="entry name" value="ADH-like_N"/>
</dbReference>
<organism evidence="7 8">
    <name type="scientific">Cyanidium caldarium</name>
    <name type="common">Red alga</name>
    <dbReference type="NCBI Taxonomy" id="2771"/>
    <lineage>
        <taxon>Eukaryota</taxon>
        <taxon>Rhodophyta</taxon>
        <taxon>Bangiophyceae</taxon>
        <taxon>Cyanidiales</taxon>
        <taxon>Cyanidiaceae</taxon>
        <taxon>Cyanidium</taxon>
    </lineage>
</organism>
<comment type="cofactor">
    <cofactor evidence="1 5">
        <name>Zn(2+)</name>
        <dbReference type="ChEBI" id="CHEBI:29105"/>
    </cofactor>
</comment>
<dbReference type="InterPro" id="IPR029752">
    <property type="entry name" value="D-isomer_DH_CS1"/>
</dbReference>
<dbReference type="GO" id="GO:0016616">
    <property type="term" value="F:oxidoreductase activity, acting on the CH-OH group of donors, NAD or NADP as acceptor"/>
    <property type="evidence" value="ECO:0007669"/>
    <property type="project" value="InterPro"/>
</dbReference>
<dbReference type="InterPro" id="IPR047109">
    <property type="entry name" value="CAD-like"/>
</dbReference>